<dbReference type="Proteomes" id="UP001499884">
    <property type="component" value="Unassembled WGS sequence"/>
</dbReference>
<accession>A0ABP7G536</accession>
<feature type="compositionally biased region" description="Low complexity" evidence="1">
    <location>
        <begin position="166"/>
        <end position="175"/>
    </location>
</feature>
<gene>
    <name evidence="3" type="ORF">GCM10023082_59580</name>
</gene>
<comment type="caution">
    <text evidence="3">The sequence shown here is derived from an EMBL/GenBank/DDBJ whole genome shotgun (WGS) entry which is preliminary data.</text>
</comment>
<keyword evidence="4" id="KW-1185">Reference proteome</keyword>
<name>A0ABP7G536_9ACTN</name>
<dbReference type="EMBL" id="BAABEP010000070">
    <property type="protein sequence ID" value="GAA3756564.1"/>
    <property type="molecule type" value="Genomic_DNA"/>
</dbReference>
<feature type="compositionally biased region" description="Basic and acidic residues" evidence="1">
    <location>
        <begin position="176"/>
        <end position="186"/>
    </location>
</feature>
<sequence>MTKRGVQWLSAVAEDPELCRKSWADDLRRPYPFPVGVAFEVVATDQRLGVEVYDQLERRNMPVGPVMADRGSHQVGFFLPLNSRDRFARLISQETDTPPAYRYLDCDSYVVVPGPIPMADDRYQWLRAPNRFPENSPLRTASLAVMLVASATLLERTDHYGEHCAETQTTTGGATETRERVTGRAE</sequence>
<reference evidence="4" key="1">
    <citation type="journal article" date="2019" name="Int. J. Syst. Evol. Microbiol.">
        <title>The Global Catalogue of Microorganisms (GCM) 10K type strain sequencing project: providing services to taxonomists for standard genome sequencing and annotation.</title>
        <authorList>
            <consortium name="The Broad Institute Genomics Platform"/>
            <consortium name="The Broad Institute Genome Sequencing Center for Infectious Disease"/>
            <person name="Wu L."/>
            <person name="Ma J."/>
        </authorList>
    </citation>
    <scope>NUCLEOTIDE SEQUENCE [LARGE SCALE GENOMIC DNA]</scope>
    <source>
        <strain evidence="4">JCM 30846</strain>
    </source>
</reference>
<evidence type="ECO:0000313" key="3">
    <source>
        <dbReference type="EMBL" id="GAA3756564.1"/>
    </source>
</evidence>
<organism evidence="3 4">
    <name type="scientific">Streptomyces tremellae</name>
    <dbReference type="NCBI Taxonomy" id="1124239"/>
    <lineage>
        <taxon>Bacteria</taxon>
        <taxon>Bacillati</taxon>
        <taxon>Actinomycetota</taxon>
        <taxon>Actinomycetes</taxon>
        <taxon>Kitasatosporales</taxon>
        <taxon>Streptomycetaceae</taxon>
        <taxon>Streptomyces</taxon>
    </lineage>
</organism>
<dbReference type="InterPro" id="IPR015330">
    <property type="entry name" value="DNA_primase/pol_bifunc_N"/>
</dbReference>
<protein>
    <recommendedName>
        <fullName evidence="2">DNA primase/polymerase bifunctional N-terminal domain-containing protein</fullName>
    </recommendedName>
</protein>
<evidence type="ECO:0000256" key="1">
    <source>
        <dbReference type="SAM" id="MobiDB-lite"/>
    </source>
</evidence>
<feature type="domain" description="DNA primase/polymerase bifunctional N-terminal" evidence="2">
    <location>
        <begin position="7"/>
        <end position="133"/>
    </location>
</feature>
<dbReference type="RefSeq" id="WP_345654337.1">
    <property type="nucleotide sequence ID" value="NZ_BAABEP010000070.1"/>
</dbReference>
<evidence type="ECO:0000313" key="4">
    <source>
        <dbReference type="Proteomes" id="UP001499884"/>
    </source>
</evidence>
<proteinExistence type="predicted"/>
<dbReference type="Pfam" id="PF09250">
    <property type="entry name" value="Prim-Pol"/>
    <property type="match status" value="1"/>
</dbReference>
<evidence type="ECO:0000259" key="2">
    <source>
        <dbReference type="Pfam" id="PF09250"/>
    </source>
</evidence>
<feature type="region of interest" description="Disordered" evidence="1">
    <location>
        <begin position="166"/>
        <end position="186"/>
    </location>
</feature>